<comment type="caution">
    <text evidence="1">The sequence shown here is derived from an EMBL/GenBank/DDBJ whole genome shotgun (WGS) entry which is preliminary data.</text>
</comment>
<proteinExistence type="predicted"/>
<dbReference type="AlphaFoldDB" id="A0A645IHZ6"/>
<accession>A0A645IHZ6</accession>
<sequence>MVLLRQKIKDAHQTKLALAVTESVSRLCVDKQNAAVFAKNGYKIVNGIEKQLRHDGGCFLGGDVRQRVVNQGAFGVERIFSHIVPSRCAVFLKHYRFVVRLGVVERGKKAGRRTRKRFEQGFSRLVFRNRRSADFREESRGF</sequence>
<reference evidence="1" key="1">
    <citation type="submission" date="2019-08" db="EMBL/GenBank/DDBJ databases">
        <authorList>
            <person name="Kucharzyk K."/>
            <person name="Murdoch R.W."/>
            <person name="Higgins S."/>
            <person name="Loffler F."/>
        </authorList>
    </citation>
    <scope>NUCLEOTIDE SEQUENCE</scope>
</reference>
<evidence type="ECO:0000313" key="1">
    <source>
        <dbReference type="EMBL" id="MPN47934.1"/>
    </source>
</evidence>
<protein>
    <submittedName>
        <fullName evidence="1">Uncharacterized protein</fullName>
    </submittedName>
</protein>
<dbReference type="EMBL" id="VSSQ01109815">
    <property type="protein sequence ID" value="MPN47934.1"/>
    <property type="molecule type" value="Genomic_DNA"/>
</dbReference>
<gene>
    <name evidence="1" type="ORF">SDC9_195538</name>
</gene>
<name>A0A645IHZ6_9ZZZZ</name>
<organism evidence="1">
    <name type="scientific">bioreactor metagenome</name>
    <dbReference type="NCBI Taxonomy" id="1076179"/>
    <lineage>
        <taxon>unclassified sequences</taxon>
        <taxon>metagenomes</taxon>
        <taxon>ecological metagenomes</taxon>
    </lineage>
</organism>